<comment type="caution">
    <text evidence="1">The sequence shown here is derived from an EMBL/GenBank/DDBJ whole genome shotgun (WGS) entry which is preliminary data.</text>
</comment>
<dbReference type="Pfam" id="PF09824">
    <property type="entry name" value="ArsR"/>
    <property type="match status" value="1"/>
</dbReference>
<sequence>MTGHIRIVNDPVELVPLLLTFNNPKFKQLYELLDKNWMTEQELAERCESACVASCLSILRKGNLIEEQWRMPKPGEKPSKEFRSTYKTFRANFQCSMIDLADLIYISLSTDENLQKLASHVEDELNSGNTSIADIARKFEVSPLVIKALSKRIPNLDVKGQGLVHVGNAR</sequence>
<reference evidence="1 2" key="1">
    <citation type="submission" date="2020-06" db="EMBL/GenBank/DDBJ databases">
        <title>Methanofollis fontis sp. nov., a methanogen isolated from marine sediments near a cold seep at Four-Way Closure Ridge offshore southwestern Taiwan.</title>
        <authorList>
            <person name="Chen S.-C."/>
            <person name="Teng N.-H."/>
            <person name="Lin Y.-S."/>
            <person name="Lai M.-C."/>
            <person name="Chen H.-H."/>
            <person name="Wang C.-C."/>
        </authorList>
    </citation>
    <scope>NUCLEOTIDE SEQUENCE [LARGE SCALE GENOMIC DNA]</scope>
    <source>
        <strain evidence="1 2">DSM 2702</strain>
    </source>
</reference>
<evidence type="ECO:0000313" key="2">
    <source>
        <dbReference type="Proteomes" id="UP000570823"/>
    </source>
</evidence>
<evidence type="ECO:0000313" key="1">
    <source>
        <dbReference type="EMBL" id="NVO67122.1"/>
    </source>
</evidence>
<name>A0A7K4HPN1_9EURY</name>
<dbReference type="RefSeq" id="WP_176788748.1">
    <property type="nucleotide sequence ID" value="NZ_JABXWR010000001.1"/>
</dbReference>
<accession>A0A7K4HPN1</accession>
<organism evidence="1 2">
    <name type="scientific">Methanofollis tationis</name>
    <dbReference type="NCBI Taxonomy" id="81417"/>
    <lineage>
        <taxon>Archaea</taxon>
        <taxon>Methanobacteriati</taxon>
        <taxon>Methanobacteriota</taxon>
        <taxon>Stenosarchaea group</taxon>
        <taxon>Methanomicrobia</taxon>
        <taxon>Methanomicrobiales</taxon>
        <taxon>Methanomicrobiaceae</taxon>
        <taxon>Methanofollis</taxon>
    </lineage>
</organism>
<dbReference type="Proteomes" id="UP000570823">
    <property type="component" value="Unassembled WGS sequence"/>
</dbReference>
<gene>
    <name evidence="1" type="ORF">HWN36_07320</name>
</gene>
<proteinExistence type="predicted"/>
<protein>
    <submittedName>
        <fullName evidence="1">ArsR family transcriptional regulator</fullName>
    </submittedName>
</protein>
<dbReference type="EMBL" id="JABXWR010000001">
    <property type="protein sequence ID" value="NVO67122.1"/>
    <property type="molecule type" value="Genomic_DNA"/>
</dbReference>
<dbReference type="InterPro" id="IPR014517">
    <property type="entry name" value="ArsR_tscrpt_regulator"/>
</dbReference>
<keyword evidence="2" id="KW-1185">Reference proteome</keyword>
<dbReference type="AlphaFoldDB" id="A0A7K4HPN1"/>